<dbReference type="Proteomes" id="UP000194632">
    <property type="component" value="Unassembled WGS sequence"/>
</dbReference>
<feature type="compositionally biased region" description="Polar residues" evidence="2">
    <location>
        <begin position="1"/>
        <end position="14"/>
    </location>
</feature>
<keyword evidence="3" id="KW-1133">Transmembrane helix</keyword>
<accession>A0A243Q6W0</accession>
<feature type="region of interest" description="Disordered" evidence="2">
    <location>
        <begin position="1"/>
        <end position="58"/>
    </location>
</feature>
<keyword evidence="3" id="KW-0472">Membrane</keyword>
<organism evidence="5 6">
    <name type="scientific">Gordonia lacunae</name>
    <dbReference type="NCBI Taxonomy" id="417102"/>
    <lineage>
        <taxon>Bacteria</taxon>
        <taxon>Bacillati</taxon>
        <taxon>Actinomycetota</taxon>
        <taxon>Actinomycetes</taxon>
        <taxon>Mycobacteriales</taxon>
        <taxon>Gordoniaceae</taxon>
        <taxon>Gordonia</taxon>
    </lineage>
</organism>
<dbReference type="Pfam" id="PF11611">
    <property type="entry name" value="DUF4352"/>
    <property type="match status" value="1"/>
</dbReference>
<dbReference type="OrthoDB" id="3430849at2"/>
<dbReference type="InterPro" id="IPR029051">
    <property type="entry name" value="DUF4352"/>
</dbReference>
<dbReference type="AlphaFoldDB" id="A0A243Q6W0"/>
<evidence type="ECO:0000313" key="5">
    <source>
        <dbReference type="EMBL" id="OUC77263.1"/>
    </source>
</evidence>
<evidence type="ECO:0000259" key="4">
    <source>
        <dbReference type="Pfam" id="PF11611"/>
    </source>
</evidence>
<dbReference type="STRING" id="417102.CA982_17705"/>
<proteinExistence type="predicted"/>
<dbReference type="InterPro" id="IPR029050">
    <property type="entry name" value="Immunoprotect_excell_Ig-like"/>
</dbReference>
<feature type="region of interest" description="Disordered" evidence="2">
    <location>
        <begin position="82"/>
        <end position="121"/>
    </location>
</feature>
<keyword evidence="3" id="KW-0812">Transmembrane</keyword>
<protein>
    <submittedName>
        <fullName evidence="5">Mpr protein</fullName>
    </submittedName>
</protein>
<feature type="transmembrane region" description="Helical" evidence="3">
    <location>
        <begin position="62"/>
        <end position="80"/>
    </location>
</feature>
<evidence type="ECO:0000256" key="1">
    <source>
        <dbReference type="ARBA" id="ARBA00022729"/>
    </source>
</evidence>
<evidence type="ECO:0000256" key="3">
    <source>
        <dbReference type="SAM" id="Phobius"/>
    </source>
</evidence>
<evidence type="ECO:0000313" key="6">
    <source>
        <dbReference type="Proteomes" id="UP000194632"/>
    </source>
</evidence>
<comment type="caution">
    <text evidence="5">The sequence shown here is derived from an EMBL/GenBank/DDBJ whole genome shotgun (WGS) entry which is preliminary data.</text>
</comment>
<feature type="domain" description="DUF4352" evidence="4">
    <location>
        <begin position="117"/>
        <end position="241"/>
    </location>
</feature>
<sequence>MTDPQNHNPNPHASQQPPYGQPYQGQQYGQPPQPGAPQYGAPQYGAPPQPYPSPAVKKKKKWPWVIGGLLVLLIIVIAATSGGGSDESSNTAESGNSNSSEAGGSDGAPDGEESAPGLNTKVRDGKFEFVVTGVEPGLTSVGDNPYLTEQAQGQFVIVSMTVTNTSNEPKSFSPSDQKLFDNKRRSFEPSSTAQIALGGSDIPVWDNINPGNAVEVKVVYDMPKDAVPASIELHDSVFSDGVKVTLS</sequence>
<evidence type="ECO:0000256" key="2">
    <source>
        <dbReference type="SAM" id="MobiDB-lite"/>
    </source>
</evidence>
<feature type="compositionally biased region" description="Low complexity" evidence="2">
    <location>
        <begin position="15"/>
        <end position="44"/>
    </location>
</feature>
<dbReference type="Gene3D" id="2.60.40.1240">
    <property type="match status" value="1"/>
</dbReference>
<reference evidence="5 6" key="1">
    <citation type="submission" date="2017-05" db="EMBL/GenBank/DDBJ databases">
        <title>Biotechnological potential of actinobacteria isolated from South African environments.</title>
        <authorList>
            <person name="Le Roes-Hill M."/>
            <person name="Prins A."/>
            <person name="Durrell K.A."/>
        </authorList>
    </citation>
    <scope>NUCLEOTIDE SEQUENCE [LARGE SCALE GENOMIC DNA]</scope>
    <source>
        <strain evidence="5">BS2</strain>
    </source>
</reference>
<dbReference type="RefSeq" id="WP_086536591.1">
    <property type="nucleotide sequence ID" value="NZ_NGFO01000022.1"/>
</dbReference>
<feature type="compositionally biased region" description="Low complexity" evidence="2">
    <location>
        <begin position="87"/>
        <end position="103"/>
    </location>
</feature>
<dbReference type="EMBL" id="NGFO01000022">
    <property type="protein sequence ID" value="OUC77263.1"/>
    <property type="molecule type" value="Genomic_DNA"/>
</dbReference>
<keyword evidence="1" id="KW-0732">Signal</keyword>
<name>A0A243Q6W0_9ACTN</name>
<gene>
    <name evidence="5" type="ORF">CA982_17705</name>
</gene>
<keyword evidence="6" id="KW-1185">Reference proteome</keyword>